<evidence type="ECO:0000256" key="9">
    <source>
        <dbReference type="SAM" id="MobiDB-lite"/>
    </source>
</evidence>
<dbReference type="InterPro" id="IPR044851">
    <property type="entry name" value="Wax_synthase"/>
</dbReference>
<dbReference type="GO" id="GO:0016020">
    <property type="term" value="C:membrane"/>
    <property type="evidence" value="ECO:0007669"/>
    <property type="project" value="UniProtKB-SubCell"/>
</dbReference>
<evidence type="ECO:0000256" key="6">
    <source>
        <dbReference type="ARBA" id="ARBA00023098"/>
    </source>
</evidence>
<evidence type="ECO:0000259" key="11">
    <source>
        <dbReference type="Pfam" id="PF13813"/>
    </source>
</evidence>
<accession>A0AAV6L8R8</accession>
<organism evidence="12 13">
    <name type="scientific">Rhododendron griersonianum</name>
    <dbReference type="NCBI Taxonomy" id="479676"/>
    <lineage>
        <taxon>Eukaryota</taxon>
        <taxon>Viridiplantae</taxon>
        <taxon>Streptophyta</taxon>
        <taxon>Embryophyta</taxon>
        <taxon>Tracheophyta</taxon>
        <taxon>Spermatophyta</taxon>
        <taxon>Magnoliopsida</taxon>
        <taxon>eudicotyledons</taxon>
        <taxon>Gunneridae</taxon>
        <taxon>Pentapetalae</taxon>
        <taxon>asterids</taxon>
        <taxon>Ericales</taxon>
        <taxon>Ericaceae</taxon>
        <taxon>Ericoideae</taxon>
        <taxon>Rhodoreae</taxon>
        <taxon>Rhododendron</taxon>
    </lineage>
</organism>
<dbReference type="Pfam" id="PF13813">
    <property type="entry name" value="MBOAT_2"/>
    <property type="match status" value="1"/>
</dbReference>
<feature type="domain" description="Wax synthase" evidence="11">
    <location>
        <begin position="252"/>
        <end position="322"/>
    </location>
</feature>
<evidence type="ECO:0000256" key="7">
    <source>
        <dbReference type="ARBA" id="ARBA00023136"/>
    </source>
</evidence>
<proteinExistence type="inferred from homology"/>
<comment type="subcellular location">
    <subcellularLocation>
        <location evidence="1">Membrane</location>
        <topology evidence="1">Multi-pass membrane protein</topology>
    </subcellularLocation>
</comment>
<protein>
    <recommendedName>
        <fullName evidence="11">Wax synthase domain-containing protein</fullName>
    </recommendedName>
</protein>
<feature type="compositionally biased region" description="Basic and acidic residues" evidence="9">
    <location>
        <begin position="121"/>
        <end position="134"/>
    </location>
</feature>
<feature type="region of interest" description="Disordered" evidence="9">
    <location>
        <begin position="82"/>
        <end position="158"/>
    </location>
</feature>
<dbReference type="InterPro" id="IPR032805">
    <property type="entry name" value="Wax_synthase_dom"/>
</dbReference>
<dbReference type="Proteomes" id="UP000823749">
    <property type="component" value="Chromosome 2"/>
</dbReference>
<evidence type="ECO:0000256" key="8">
    <source>
        <dbReference type="ARBA" id="ARBA00023315"/>
    </source>
</evidence>
<keyword evidence="6" id="KW-0443">Lipid metabolism</keyword>
<evidence type="ECO:0000256" key="1">
    <source>
        <dbReference type="ARBA" id="ARBA00004141"/>
    </source>
</evidence>
<name>A0AAV6L8R8_9ERIC</name>
<keyword evidence="13" id="KW-1185">Reference proteome</keyword>
<keyword evidence="4 10" id="KW-0812">Transmembrane</keyword>
<gene>
    <name evidence="12" type="ORF">RHGRI_004252</name>
</gene>
<evidence type="ECO:0000256" key="5">
    <source>
        <dbReference type="ARBA" id="ARBA00022989"/>
    </source>
</evidence>
<keyword evidence="5 10" id="KW-1133">Transmembrane helix</keyword>
<comment type="similarity">
    <text evidence="2">Belongs to the wax synthase family.</text>
</comment>
<evidence type="ECO:0000313" key="12">
    <source>
        <dbReference type="EMBL" id="KAG5561167.1"/>
    </source>
</evidence>
<dbReference type="PANTHER" id="PTHR31595:SF77">
    <property type="entry name" value="ACYL-COA--STEROL O-ACYLTRANSFERASE 1-LIKE"/>
    <property type="match status" value="1"/>
</dbReference>
<evidence type="ECO:0000256" key="10">
    <source>
        <dbReference type="SAM" id="Phobius"/>
    </source>
</evidence>
<reference evidence="12" key="1">
    <citation type="submission" date="2020-08" db="EMBL/GenBank/DDBJ databases">
        <title>Plant Genome Project.</title>
        <authorList>
            <person name="Zhang R.-G."/>
        </authorList>
    </citation>
    <scope>NUCLEOTIDE SEQUENCE</scope>
    <source>
        <strain evidence="12">WSP0</strain>
        <tissue evidence="12">Leaf</tissue>
    </source>
</reference>
<evidence type="ECO:0000256" key="4">
    <source>
        <dbReference type="ARBA" id="ARBA00022692"/>
    </source>
</evidence>
<keyword evidence="8" id="KW-0012">Acyltransferase</keyword>
<dbReference type="AlphaFoldDB" id="A0AAV6L8R8"/>
<sequence>MEPRCIPNPAFHHIRAGTMHIGASHSPEVGFASGRHVHVRNLGPDTVLQHGPVAANVGGHMVLSSPRGVPGGGGLDQEEVVGKTRSDKAKSVKGSATTGGGRGRGRKKGIEKSPLVLGKRKTTDSSREIERLGDVNEADGGGEGKRHEGESTTQDTVEAASWEWPPNLSMRDFLDDMLEEESDKIFLDTNLSPFQLEIDWESPPKFDEYPDDEEVVIHEVEENVKDEPMNEIIAEENIVPVAGKIARAEPMGRRWNLVVSRTLRSTVYEPALCISAQVIGRKWASLPAVMSTFVVSALMHEILFYYMGRLQPTWEVTRFFLLHGSCVVAEIWIKKLVKDRWRLPRLISTPMSVGFVMVTVCWLFIPQLLRCKIYVRASEEYAVLGAFVKDVAGVVKLY</sequence>
<evidence type="ECO:0000313" key="13">
    <source>
        <dbReference type="Proteomes" id="UP000823749"/>
    </source>
</evidence>
<keyword evidence="7 10" id="KW-0472">Membrane</keyword>
<comment type="caution">
    <text evidence="12">The sequence shown here is derived from an EMBL/GenBank/DDBJ whole genome shotgun (WGS) entry which is preliminary data.</text>
</comment>
<dbReference type="PANTHER" id="PTHR31595">
    <property type="entry name" value="LONG-CHAIN-ALCOHOL O-FATTY-ACYLTRANSFERASE 3-RELATED"/>
    <property type="match status" value="1"/>
</dbReference>
<dbReference type="GO" id="GO:0006629">
    <property type="term" value="P:lipid metabolic process"/>
    <property type="evidence" value="ECO:0007669"/>
    <property type="project" value="UniProtKB-KW"/>
</dbReference>
<keyword evidence="3" id="KW-0808">Transferase</keyword>
<evidence type="ECO:0000256" key="2">
    <source>
        <dbReference type="ARBA" id="ARBA00007282"/>
    </source>
</evidence>
<dbReference type="EMBL" id="JACTNZ010000002">
    <property type="protein sequence ID" value="KAG5561167.1"/>
    <property type="molecule type" value="Genomic_DNA"/>
</dbReference>
<dbReference type="GO" id="GO:0008374">
    <property type="term" value="F:O-acyltransferase activity"/>
    <property type="evidence" value="ECO:0007669"/>
    <property type="project" value="InterPro"/>
</dbReference>
<feature type="transmembrane region" description="Helical" evidence="10">
    <location>
        <begin position="345"/>
        <end position="365"/>
    </location>
</feature>
<evidence type="ECO:0000256" key="3">
    <source>
        <dbReference type="ARBA" id="ARBA00022679"/>
    </source>
</evidence>